<evidence type="ECO:0000313" key="14">
    <source>
        <dbReference type="RefSeq" id="XP_003746599.1"/>
    </source>
</evidence>
<dbReference type="PROSITE" id="PS50939">
    <property type="entry name" value="CYTOCHROME_B561"/>
    <property type="match status" value="1"/>
</dbReference>
<feature type="transmembrane region" description="Helical" evidence="11">
    <location>
        <begin position="12"/>
        <end position="37"/>
    </location>
</feature>
<feature type="transmembrane region" description="Helical" evidence="11">
    <location>
        <begin position="120"/>
        <end position="141"/>
    </location>
</feature>
<dbReference type="KEGG" id="goe:100901701"/>
<feature type="transmembrane region" description="Helical" evidence="11">
    <location>
        <begin position="153"/>
        <end position="172"/>
    </location>
</feature>
<keyword evidence="5 11" id="KW-0812">Transmembrane</keyword>
<dbReference type="InterPro" id="IPR043205">
    <property type="entry name" value="CYB561/CYBRD1-like"/>
</dbReference>
<keyword evidence="8 11" id="KW-1133">Transmembrane helix</keyword>
<feature type="domain" description="Cytochrome b561" evidence="12">
    <location>
        <begin position="20"/>
        <end position="206"/>
    </location>
</feature>
<dbReference type="GO" id="GO:0046872">
    <property type="term" value="F:metal ion binding"/>
    <property type="evidence" value="ECO:0007669"/>
    <property type="project" value="UniProtKB-KW"/>
</dbReference>
<evidence type="ECO:0000256" key="7">
    <source>
        <dbReference type="ARBA" id="ARBA00022982"/>
    </source>
</evidence>
<proteinExistence type="predicted"/>
<keyword evidence="9" id="KW-0408">Iron</keyword>
<name>A0AAJ6QUW2_9ACAR</name>
<dbReference type="GeneID" id="100901701"/>
<dbReference type="PANTHER" id="PTHR10106:SF0">
    <property type="entry name" value="LD36721P"/>
    <property type="match status" value="1"/>
</dbReference>
<gene>
    <name evidence="14" type="primary">LOC100901701</name>
</gene>
<evidence type="ECO:0000256" key="2">
    <source>
        <dbReference type="ARBA" id="ARBA00004141"/>
    </source>
</evidence>
<sequence length="206" mass="22723">MSSSDVSPLALKIFYGAFALTQITGFAFMICLMKWISGWGDILPPSRRVWHPILASLGLIILQGESILIFRLLRNVRKSVTKSVHATVHLVAFICVFAALVLVFWEKRGFGIPAGIHGRLGLFSATLYLIQYVAAFVTFLAPGATNNFRQTLLPVHIFGGIFIFLLSCLTVFSKTAEVFPVTSTLLLYALCLSVSGKRRVAEYGTY</sequence>
<dbReference type="Pfam" id="PF03188">
    <property type="entry name" value="Cytochrom_B561"/>
    <property type="match status" value="1"/>
</dbReference>
<dbReference type="SMART" id="SM00665">
    <property type="entry name" value="B561"/>
    <property type="match status" value="1"/>
</dbReference>
<dbReference type="AlphaFoldDB" id="A0AAJ6QUW2"/>
<keyword evidence="7" id="KW-0249">Electron transport</keyword>
<dbReference type="RefSeq" id="XP_003746599.1">
    <property type="nucleotide sequence ID" value="XM_003746551.1"/>
</dbReference>
<organism evidence="13 14">
    <name type="scientific">Galendromus occidentalis</name>
    <name type="common">western predatory mite</name>
    <dbReference type="NCBI Taxonomy" id="34638"/>
    <lineage>
        <taxon>Eukaryota</taxon>
        <taxon>Metazoa</taxon>
        <taxon>Ecdysozoa</taxon>
        <taxon>Arthropoda</taxon>
        <taxon>Chelicerata</taxon>
        <taxon>Arachnida</taxon>
        <taxon>Acari</taxon>
        <taxon>Parasitiformes</taxon>
        <taxon>Mesostigmata</taxon>
        <taxon>Gamasina</taxon>
        <taxon>Phytoseioidea</taxon>
        <taxon>Phytoseiidae</taxon>
        <taxon>Typhlodrominae</taxon>
        <taxon>Galendromus</taxon>
    </lineage>
</organism>
<dbReference type="GO" id="GO:0016491">
    <property type="term" value="F:oxidoreductase activity"/>
    <property type="evidence" value="ECO:0007669"/>
    <property type="project" value="InterPro"/>
</dbReference>
<evidence type="ECO:0000256" key="9">
    <source>
        <dbReference type="ARBA" id="ARBA00023004"/>
    </source>
</evidence>
<feature type="transmembrane region" description="Helical" evidence="11">
    <location>
        <begin position="84"/>
        <end position="105"/>
    </location>
</feature>
<comment type="subcellular location">
    <subcellularLocation>
        <location evidence="2">Membrane</location>
        <topology evidence="2">Multi-pass membrane protein</topology>
    </subcellularLocation>
</comment>
<keyword evidence="3" id="KW-0813">Transport</keyword>
<evidence type="ECO:0000256" key="11">
    <source>
        <dbReference type="SAM" id="Phobius"/>
    </source>
</evidence>
<dbReference type="Gene3D" id="1.20.120.1770">
    <property type="match status" value="1"/>
</dbReference>
<keyword evidence="10 11" id="KW-0472">Membrane</keyword>
<evidence type="ECO:0000256" key="4">
    <source>
        <dbReference type="ARBA" id="ARBA00022617"/>
    </source>
</evidence>
<evidence type="ECO:0000259" key="12">
    <source>
        <dbReference type="PROSITE" id="PS50939"/>
    </source>
</evidence>
<evidence type="ECO:0000256" key="10">
    <source>
        <dbReference type="ARBA" id="ARBA00023136"/>
    </source>
</evidence>
<evidence type="ECO:0000256" key="5">
    <source>
        <dbReference type="ARBA" id="ARBA00022692"/>
    </source>
</evidence>
<dbReference type="GO" id="GO:0016020">
    <property type="term" value="C:membrane"/>
    <property type="evidence" value="ECO:0007669"/>
    <property type="project" value="UniProtKB-SubCell"/>
</dbReference>
<protein>
    <submittedName>
        <fullName evidence="14">Cytochrome b561</fullName>
    </submittedName>
</protein>
<keyword evidence="6" id="KW-0479">Metal-binding</keyword>
<accession>A0AAJ6QUW2</accession>
<evidence type="ECO:0000256" key="6">
    <source>
        <dbReference type="ARBA" id="ARBA00022723"/>
    </source>
</evidence>
<feature type="transmembrane region" description="Helical" evidence="11">
    <location>
        <begin position="178"/>
        <end position="196"/>
    </location>
</feature>
<reference evidence="14" key="1">
    <citation type="submission" date="2025-08" db="UniProtKB">
        <authorList>
            <consortium name="RefSeq"/>
        </authorList>
    </citation>
    <scope>IDENTIFICATION</scope>
</reference>
<keyword evidence="4" id="KW-0349">Heme</keyword>
<dbReference type="Proteomes" id="UP000694867">
    <property type="component" value="Unplaced"/>
</dbReference>
<evidence type="ECO:0000256" key="3">
    <source>
        <dbReference type="ARBA" id="ARBA00022448"/>
    </source>
</evidence>
<dbReference type="PANTHER" id="PTHR10106">
    <property type="entry name" value="CYTOCHROME B561-RELATED"/>
    <property type="match status" value="1"/>
</dbReference>
<comment type="cofactor">
    <cofactor evidence="1">
        <name>heme b</name>
        <dbReference type="ChEBI" id="CHEBI:60344"/>
    </cofactor>
</comment>
<evidence type="ECO:0000256" key="8">
    <source>
        <dbReference type="ARBA" id="ARBA00022989"/>
    </source>
</evidence>
<keyword evidence="13" id="KW-1185">Reference proteome</keyword>
<evidence type="ECO:0000256" key="1">
    <source>
        <dbReference type="ARBA" id="ARBA00001970"/>
    </source>
</evidence>
<feature type="transmembrane region" description="Helical" evidence="11">
    <location>
        <begin position="49"/>
        <end position="72"/>
    </location>
</feature>
<dbReference type="InterPro" id="IPR006593">
    <property type="entry name" value="Cyt_b561/ferric_Rdtase_TM"/>
</dbReference>
<evidence type="ECO:0000313" key="13">
    <source>
        <dbReference type="Proteomes" id="UP000694867"/>
    </source>
</evidence>